<dbReference type="Proteomes" id="UP000017908">
    <property type="component" value="Unassembled WGS sequence"/>
</dbReference>
<protein>
    <submittedName>
        <fullName evidence="1">Uncharacterized protein</fullName>
    </submittedName>
</protein>
<dbReference type="EMBL" id="CBKE010000221">
    <property type="protein sequence ID" value="CDF05144.1"/>
    <property type="molecule type" value="Genomic_DNA"/>
</dbReference>
<organism evidence="1">
    <name type="scientific">Megasphaera elsdenii CAG:570</name>
    <dbReference type="NCBI Taxonomy" id="1263087"/>
    <lineage>
        <taxon>Bacteria</taxon>
        <taxon>Bacillati</taxon>
        <taxon>Bacillota</taxon>
        <taxon>Negativicutes</taxon>
        <taxon>Veillonellales</taxon>
        <taxon>Veillonellaceae</taxon>
        <taxon>Megasphaera</taxon>
    </lineage>
</organism>
<proteinExistence type="predicted"/>
<comment type="caution">
    <text evidence="1">The sequence shown here is derived from an EMBL/GenBank/DDBJ whole genome shotgun (WGS) entry which is preliminary data.</text>
</comment>
<sequence length="439" mass="49453">MDDVFLIQELAEDFRLVDGRRTDQDRLARSVALLDFPDDGAVLGVLRLVDDVRQILTDSRLIGRDDVDVELVDLVKFVFFRLSRTSHAGQFLVHTEVVLEGNRSQGLAFALDLDVFLGFNGLMETIAVTAAEHEAPGKFVDDDDFTVLDDVILVAVHHEARPQGLDDQVVQVEVFVVEHVADAQHLFDFGNARISRRNGLLLFVHRVVVLGEGLDDACQRIIEVRRFFTRAGNDERRPRFVDEDRVHFVDDTVVERPLYHLVFTDDHVVAQVVEPKFVVRPIRDVSVVRPAALVIREVVDDEADRQAEELIDAAHIFAVAGSQVVVDRDDVDALARQGIEVYRQSRNQGLPFTSTHFGDIPAVEDDAPQELDVEMAHARHTARRFTDDGKSFGQNVVQRFSVGQAILELEGLFLQRCIAQACQFRFQVVDAADNRPHLL</sequence>
<reference evidence="1" key="1">
    <citation type="submission" date="2012-11" db="EMBL/GenBank/DDBJ databases">
        <title>Dependencies among metagenomic species, viruses, plasmids and units of genetic variation.</title>
        <authorList>
            <person name="Nielsen H.B."/>
            <person name="Almeida M."/>
            <person name="Juncker A.S."/>
            <person name="Rasmussen S."/>
            <person name="Li J."/>
            <person name="Sunagawa S."/>
            <person name="Plichta D."/>
            <person name="Gautier L."/>
            <person name="Le Chatelier E."/>
            <person name="Peletier E."/>
            <person name="Bonde I."/>
            <person name="Nielsen T."/>
            <person name="Manichanh C."/>
            <person name="Arumugam M."/>
            <person name="Batto J."/>
            <person name="Santos M.B.Q.D."/>
            <person name="Blom N."/>
            <person name="Borruel N."/>
            <person name="Burgdorf K.S."/>
            <person name="Boumezbeur F."/>
            <person name="Casellas F."/>
            <person name="Dore J."/>
            <person name="Guarner F."/>
            <person name="Hansen T."/>
            <person name="Hildebrand F."/>
            <person name="Kaas R.S."/>
            <person name="Kennedy S."/>
            <person name="Kristiansen K."/>
            <person name="Kultima J.R."/>
            <person name="Leonard P."/>
            <person name="Levenez F."/>
            <person name="Lund O."/>
            <person name="Moumen B."/>
            <person name="Le Paslier D."/>
            <person name="Pons N."/>
            <person name="Pedersen O."/>
            <person name="Prifti E."/>
            <person name="Qin J."/>
            <person name="Raes J."/>
            <person name="Tap J."/>
            <person name="Tims S."/>
            <person name="Ussery D.W."/>
            <person name="Yamada T."/>
            <person name="MetaHit consortium"/>
            <person name="Renault P."/>
            <person name="Sicheritz-Ponten T."/>
            <person name="Bork P."/>
            <person name="Wang J."/>
            <person name="Brunak S."/>
            <person name="Ehrlich S.D."/>
        </authorList>
    </citation>
    <scope>NUCLEOTIDE SEQUENCE [LARGE SCALE GENOMIC DNA]</scope>
</reference>
<name>R7MVD4_MEGEL</name>
<evidence type="ECO:0000313" key="1">
    <source>
        <dbReference type="EMBL" id="CDF05144.1"/>
    </source>
</evidence>
<dbReference type="AlphaFoldDB" id="R7MVD4"/>
<gene>
    <name evidence="1" type="ORF">BN715_01419</name>
</gene>
<accession>R7MVD4</accession>